<reference evidence="11 12" key="1">
    <citation type="submission" date="2023-01" db="EMBL/GenBank/DDBJ databases">
        <authorList>
            <person name="Yoon J.-W."/>
        </authorList>
    </citation>
    <scope>NUCLEOTIDE SEQUENCE [LARGE SCALE GENOMIC DNA]</scope>
    <source>
        <strain evidence="11 12">KMU-50</strain>
    </source>
</reference>
<dbReference type="InterPro" id="IPR000297">
    <property type="entry name" value="PPIase_PpiC"/>
</dbReference>
<protein>
    <recommendedName>
        <fullName evidence="4">Parvulin-like PPIase</fullName>
        <ecNumber evidence="3">5.2.1.8</ecNumber>
    </recommendedName>
    <alternativeName>
        <fullName evidence="6">Peptidyl-prolyl cis-trans isomerase plp</fullName>
    </alternativeName>
    <alternativeName>
        <fullName evidence="7">Rotamase plp</fullName>
    </alternativeName>
</protein>
<dbReference type="PANTHER" id="PTHR47245">
    <property type="entry name" value="PEPTIDYLPROLYL ISOMERASE"/>
    <property type="match status" value="1"/>
</dbReference>
<evidence type="ECO:0000256" key="1">
    <source>
        <dbReference type="ARBA" id="ARBA00000971"/>
    </source>
</evidence>
<evidence type="ECO:0000256" key="9">
    <source>
        <dbReference type="SAM" id="SignalP"/>
    </source>
</evidence>
<dbReference type="SUPFAM" id="SSF109998">
    <property type="entry name" value="Triger factor/SurA peptide-binding domain-like"/>
    <property type="match status" value="1"/>
</dbReference>
<dbReference type="InterPro" id="IPR050245">
    <property type="entry name" value="PrsA_foldase"/>
</dbReference>
<dbReference type="Pfam" id="PF13616">
    <property type="entry name" value="Rotamase_3"/>
    <property type="match status" value="1"/>
</dbReference>
<comment type="catalytic activity">
    <reaction evidence="1">
        <text>[protein]-peptidylproline (omega=180) = [protein]-peptidylproline (omega=0)</text>
        <dbReference type="Rhea" id="RHEA:16237"/>
        <dbReference type="Rhea" id="RHEA-COMP:10747"/>
        <dbReference type="Rhea" id="RHEA-COMP:10748"/>
        <dbReference type="ChEBI" id="CHEBI:83833"/>
        <dbReference type="ChEBI" id="CHEBI:83834"/>
        <dbReference type="EC" id="5.2.1.8"/>
    </reaction>
</comment>
<dbReference type="Gene3D" id="3.10.50.40">
    <property type="match status" value="1"/>
</dbReference>
<gene>
    <name evidence="11" type="ORF">O2N63_02880</name>
</gene>
<dbReference type="PROSITE" id="PS01096">
    <property type="entry name" value="PPIC_PPIASE_1"/>
    <property type="match status" value="1"/>
</dbReference>
<sequence>MSKRTTILLGTALSLMIGLPAHAQETGNVEEAPAEMVKIDANGATVLANVNGEDITLGHLIVARQGLSPQYQNLPNDVLLQGLLEQVIQQTVLGQAIGELSHRAELQLENQRRSVIATEKVDEVISTAVTEEALQSAYDEAYADAEPTKEFHAAHILVEAEEKAKELIVELEAGADFAELAKEHSTGPSGPNGGDLGWFGKGMMVKPFEDAVLTLEPGNVSAPVETQFGWHVVKLNETRMKGAPPLDEVREELAVKIETDAVEMAVQKLLDAANIDRVDLNTIDPAALGNLSLLDQ</sequence>
<dbReference type="SUPFAM" id="SSF54534">
    <property type="entry name" value="FKBP-like"/>
    <property type="match status" value="1"/>
</dbReference>
<keyword evidence="9" id="KW-0732">Signal</keyword>
<feature type="signal peptide" evidence="9">
    <location>
        <begin position="1"/>
        <end position="23"/>
    </location>
</feature>
<comment type="caution">
    <text evidence="11">The sequence shown here is derived from an EMBL/GenBank/DDBJ whole genome shotgun (WGS) entry which is preliminary data.</text>
</comment>
<evidence type="ECO:0000259" key="10">
    <source>
        <dbReference type="PROSITE" id="PS50198"/>
    </source>
</evidence>
<dbReference type="InterPro" id="IPR027304">
    <property type="entry name" value="Trigger_fact/SurA_dom_sf"/>
</dbReference>
<evidence type="ECO:0000256" key="2">
    <source>
        <dbReference type="ARBA" id="ARBA00007656"/>
    </source>
</evidence>
<proteinExistence type="inferred from homology"/>
<organism evidence="11 12">
    <name type="scientific">Aliiroseovarius salicola</name>
    <dbReference type="NCBI Taxonomy" id="3009082"/>
    <lineage>
        <taxon>Bacteria</taxon>
        <taxon>Pseudomonadati</taxon>
        <taxon>Pseudomonadota</taxon>
        <taxon>Alphaproteobacteria</taxon>
        <taxon>Rhodobacterales</taxon>
        <taxon>Paracoccaceae</taxon>
        <taxon>Aliiroseovarius</taxon>
    </lineage>
</organism>
<evidence type="ECO:0000313" key="12">
    <source>
        <dbReference type="Proteomes" id="UP001528040"/>
    </source>
</evidence>
<evidence type="ECO:0000256" key="8">
    <source>
        <dbReference type="PROSITE-ProRule" id="PRU00278"/>
    </source>
</evidence>
<accession>A0ABT4VXS3</accession>
<dbReference type="InterPro" id="IPR023058">
    <property type="entry name" value="PPIase_PpiC_CS"/>
</dbReference>
<dbReference type="EC" id="5.2.1.8" evidence="3"/>
<keyword evidence="8 11" id="KW-0413">Isomerase</keyword>
<evidence type="ECO:0000256" key="7">
    <source>
        <dbReference type="ARBA" id="ARBA00031484"/>
    </source>
</evidence>
<keyword evidence="12" id="KW-1185">Reference proteome</keyword>
<dbReference type="Proteomes" id="UP001528040">
    <property type="component" value="Unassembled WGS sequence"/>
</dbReference>
<dbReference type="RefSeq" id="WP_271052607.1">
    <property type="nucleotide sequence ID" value="NZ_JAQIIO010000001.1"/>
</dbReference>
<comment type="similarity">
    <text evidence="2">Belongs to the PpiC/parvulin rotamase family.</text>
</comment>
<dbReference type="InterPro" id="IPR046357">
    <property type="entry name" value="PPIase_dom_sf"/>
</dbReference>
<evidence type="ECO:0000256" key="3">
    <source>
        <dbReference type="ARBA" id="ARBA00013194"/>
    </source>
</evidence>
<evidence type="ECO:0000313" key="11">
    <source>
        <dbReference type="EMBL" id="MDA5093021.1"/>
    </source>
</evidence>
<keyword evidence="5 8" id="KW-0697">Rotamase</keyword>
<dbReference type="PROSITE" id="PS50198">
    <property type="entry name" value="PPIC_PPIASE_2"/>
    <property type="match status" value="1"/>
</dbReference>
<evidence type="ECO:0000256" key="5">
    <source>
        <dbReference type="ARBA" id="ARBA00023110"/>
    </source>
</evidence>
<feature type="chain" id="PRO_5047412314" description="Parvulin-like PPIase" evidence="9">
    <location>
        <begin position="24"/>
        <end position="296"/>
    </location>
</feature>
<evidence type="ECO:0000256" key="6">
    <source>
        <dbReference type="ARBA" id="ARBA00030642"/>
    </source>
</evidence>
<name>A0ABT4VXS3_9RHOB</name>
<dbReference type="GO" id="GO:0003755">
    <property type="term" value="F:peptidyl-prolyl cis-trans isomerase activity"/>
    <property type="evidence" value="ECO:0007669"/>
    <property type="project" value="UniProtKB-EC"/>
</dbReference>
<evidence type="ECO:0000256" key="4">
    <source>
        <dbReference type="ARBA" id="ARBA00018370"/>
    </source>
</evidence>
<feature type="domain" description="PpiC" evidence="10">
    <location>
        <begin position="148"/>
        <end position="237"/>
    </location>
</feature>
<dbReference type="PANTHER" id="PTHR47245:SF2">
    <property type="entry name" value="PEPTIDYL-PROLYL CIS-TRANS ISOMERASE HP_0175-RELATED"/>
    <property type="match status" value="1"/>
</dbReference>
<dbReference type="EMBL" id="JAQIIO010000001">
    <property type="protein sequence ID" value="MDA5093021.1"/>
    <property type="molecule type" value="Genomic_DNA"/>
</dbReference>